<evidence type="ECO:0000313" key="1">
    <source>
        <dbReference type="EMBL" id="GFD59748.1"/>
    </source>
</evidence>
<protein>
    <submittedName>
        <fullName evidence="1">Uncharacterized protein</fullName>
    </submittedName>
</protein>
<accession>A0A699XNV2</accession>
<name>A0A699XNV2_TANCI</name>
<comment type="caution">
    <text evidence="1">The sequence shown here is derived from an EMBL/GenBank/DDBJ whole genome shotgun (WGS) entry which is preliminary data.</text>
</comment>
<dbReference type="EMBL" id="BKCJ011868854">
    <property type="protein sequence ID" value="GFD59748.1"/>
    <property type="molecule type" value="Genomic_DNA"/>
</dbReference>
<dbReference type="AlphaFoldDB" id="A0A699XNV2"/>
<proteinExistence type="predicted"/>
<organism evidence="1">
    <name type="scientific">Tanacetum cinerariifolium</name>
    <name type="common">Dalmatian daisy</name>
    <name type="synonym">Chrysanthemum cinerariifolium</name>
    <dbReference type="NCBI Taxonomy" id="118510"/>
    <lineage>
        <taxon>Eukaryota</taxon>
        <taxon>Viridiplantae</taxon>
        <taxon>Streptophyta</taxon>
        <taxon>Embryophyta</taxon>
        <taxon>Tracheophyta</taxon>
        <taxon>Spermatophyta</taxon>
        <taxon>Magnoliopsida</taxon>
        <taxon>eudicotyledons</taxon>
        <taxon>Gunneridae</taxon>
        <taxon>Pentapetalae</taxon>
        <taxon>asterids</taxon>
        <taxon>campanulids</taxon>
        <taxon>Asterales</taxon>
        <taxon>Asteraceae</taxon>
        <taxon>Asteroideae</taxon>
        <taxon>Anthemideae</taxon>
        <taxon>Anthemidinae</taxon>
        <taxon>Tanacetum</taxon>
    </lineage>
</organism>
<gene>
    <name evidence="1" type="ORF">Tci_931717</name>
</gene>
<reference evidence="1" key="1">
    <citation type="journal article" date="2019" name="Sci. Rep.">
        <title>Draft genome of Tanacetum cinerariifolium, the natural source of mosquito coil.</title>
        <authorList>
            <person name="Yamashiro T."/>
            <person name="Shiraishi A."/>
            <person name="Satake H."/>
            <person name="Nakayama K."/>
        </authorList>
    </citation>
    <scope>NUCLEOTIDE SEQUENCE</scope>
</reference>
<sequence length="81" mass="9128">MSGAGLVQHGLEIVAADFQQDAWLTRTDQHRRLLQQTIVIQTRRAGQGRQARQYLQAVLGQHLQHARVRHGHQLATSQLGD</sequence>
<feature type="non-terminal residue" evidence="1">
    <location>
        <position position="81"/>
    </location>
</feature>